<dbReference type="InterPro" id="IPR007473">
    <property type="entry name" value="RlmJ"/>
</dbReference>
<dbReference type="GO" id="GO:0070475">
    <property type="term" value="P:rRNA base methylation"/>
    <property type="evidence" value="ECO:0007669"/>
    <property type="project" value="UniProtKB-UniRule"/>
</dbReference>
<dbReference type="RefSeq" id="WP_210118362.1">
    <property type="nucleotide sequence ID" value="NZ_CP054257.1"/>
</dbReference>
<reference evidence="3" key="1">
    <citation type="submission" date="2020-05" db="EMBL/GenBank/DDBJ databases">
        <authorList>
            <person name="Zeng H."/>
            <person name="Chan Y.K."/>
            <person name="Watt R.M."/>
        </authorList>
    </citation>
    <scope>NUCLEOTIDE SEQUENCE</scope>
    <source>
        <strain evidence="3">ATCC 700773</strain>
    </source>
</reference>
<dbReference type="AlphaFoldDB" id="A0A975IC25"/>
<gene>
    <name evidence="1" type="primary">rlmJ</name>
    <name evidence="3" type="ORF">HRI96_04715</name>
</gene>
<comment type="subunit">
    <text evidence="1">Monomer.</text>
</comment>
<dbReference type="EMBL" id="CP054257">
    <property type="protein sequence ID" value="QTQ11566.1"/>
    <property type="molecule type" value="Genomic_DNA"/>
</dbReference>
<keyword evidence="1" id="KW-0489">Methyltransferase</keyword>
<comment type="caution">
    <text evidence="1">Lacks conserved residue(s) required for the propagation of feature annotation.</text>
</comment>
<keyword evidence="1" id="KW-0949">S-adenosyl-L-methionine</keyword>
<feature type="binding site" evidence="1">
    <location>
        <position position="99"/>
    </location>
    <ligand>
        <name>S-adenosyl-L-methionine</name>
        <dbReference type="ChEBI" id="CHEBI:59789"/>
    </ligand>
</feature>
<dbReference type="GO" id="GO:0036307">
    <property type="term" value="F:23S rRNA (adenine(2030)-N(6))-methyltransferase activity"/>
    <property type="evidence" value="ECO:0007669"/>
    <property type="project" value="UniProtKB-UniRule"/>
</dbReference>
<feature type="binding site" evidence="1">
    <location>
        <position position="19"/>
    </location>
    <ligand>
        <name>S-adenosyl-L-methionine</name>
        <dbReference type="ChEBI" id="CHEBI:59789"/>
    </ligand>
</feature>
<dbReference type="PANTHER" id="PTHR37426:SF1">
    <property type="entry name" value="RIBOSOMAL RNA LARGE SUBUNIT METHYLTRANSFERASE J"/>
    <property type="match status" value="1"/>
</dbReference>
<dbReference type="Pfam" id="PF04378">
    <property type="entry name" value="RsmJ"/>
    <property type="match status" value="2"/>
</dbReference>
<feature type="compositionally biased region" description="Basic and acidic residues" evidence="2">
    <location>
        <begin position="136"/>
        <end position="160"/>
    </location>
</feature>
<feature type="binding site" evidence="1">
    <location>
        <position position="42"/>
    </location>
    <ligand>
        <name>S-adenosyl-L-methionine</name>
        <dbReference type="ChEBI" id="CHEBI:59789"/>
    </ligand>
</feature>
<keyword evidence="1" id="KW-0698">rRNA processing</keyword>
<evidence type="ECO:0000313" key="4">
    <source>
        <dbReference type="Proteomes" id="UP000671995"/>
    </source>
</evidence>
<dbReference type="PANTHER" id="PTHR37426">
    <property type="entry name" value="RIBOSOMAL RNA LARGE SUBUNIT METHYLTRANSFERASE J"/>
    <property type="match status" value="1"/>
</dbReference>
<dbReference type="InterPro" id="IPR029063">
    <property type="entry name" value="SAM-dependent_MTases_sf"/>
</dbReference>
<keyword evidence="1" id="KW-0694">RNA-binding</keyword>
<name>A0A975IC25_9SPIR</name>
<dbReference type="EC" id="2.1.1.266" evidence="1"/>
<evidence type="ECO:0000256" key="1">
    <source>
        <dbReference type="HAMAP-Rule" id="MF_00934"/>
    </source>
</evidence>
<organism evidence="3 4">
    <name type="scientific">Treponema parvum</name>
    <dbReference type="NCBI Taxonomy" id="138851"/>
    <lineage>
        <taxon>Bacteria</taxon>
        <taxon>Pseudomonadati</taxon>
        <taxon>Spirochaetota</taxon>
        <taxon>Spirochaetia</taxon>
        <taxon>Spirochaetales</taxon>
        <taxon>Treponemataceae</taxon>
        <taxon>Treponema</taxon>
    </lineage>
</organism>
<feature type="binding site" evidence="1">
    <location>
        <position position="191"/>
    </location>
    <ligand>
        <name>S-adenosyl-L-methionine</name>
        <dbReference type="ChEBI" id="CHEBI:59789"/>
    </ligand>
</feature>
<proteinExistence type="inferred from homology"/>
<dbReference type="GO" id="GO:0005829">
    <property type="term" value="C:cytosol"/>
    <property type="evidence" value="ECO:0007669"/>
    <property type="project" value="TreeGrafter"/>
</dbReference>
<feature type="active site" description="Proton acceptor" evidence="1">
    <location>
        <position position="191"/>
    </location>
</feature>
<dbReference type="Proteomes" id="UP000671995">
    <property type="component" value="Chromosome"/>
</dbReference>
<comment type="similarity">
    <text evidence="1">Belongs to the RlmJ family.</text>
</comment>
<dbReference type="SUPFAM" id="SSF53335">
    <property type="entry name" value="S-adenosyl-L-methionine-dependent methyltransferases"/>
    <property type="match status" value="2"/>
</dbReference>
<evidence type="ECO:0000256" key="2">
    <source>
        <dbReference type="SAM" id="MobiDB-lite"/>
    </source>
</evidence>
<feature type="site" description="Interaction with substrate rRNA" evidence="1">
    <location>
        <position position="4"/>
    </location>
</feature>
<evidence type="ECO:0000313" key="3">
    <source>
        <dbReference type="EMBL" id="QTQ11566.1"/>
    </source>
</evidence>
<reference evidence="3" key="2">
    <citation type="journal article" date="2021" name="Microbiol. Resour. Announc.">
        <title>Complete Genome Sequences of Three Human Oral Treponema parvum Isolates.</title>
        <authorList>
            <person name="Zeng H."/>
            <person name="Watt R.M."/>
        </authorList>
    </citation>
    <scope>NUCLEOTIDE SEQUENCE</scope>
    <source>
        <strain evidence="3">ATCC 700773</strain>
    </source>
</reference>
<keyword evidence="1" id="KW-0808">Transferase</keyword>
<sequence length="361" mass="39991">MLSYRHAFHAGNHADILKHIALTLALEKFKSKAKPFTVFDTHAGAGIYDLCDERAVKTGEADSGIKKLLSLPYSELPGEMHTYVDICRAYAKRGLYPGSPEIERCFMTQNDALILTELHNTEIDILKQNMKKEPLLQIRPKDENEGDVDDSRSGATEKLRPVRPHIHHRSGYEALRALSPPNIRRGFAVIDPSYEVQSDFSDTAQCIAEVHKRWSSGTIMLWYPLLTHKIQEISDMKRFITAAAQSGNNMSETLDVQFITDPSKERYGTAAKYESLQKNCAGLHCASAAAAAGAVTKTTIAAPNTAAFPAQTTVSRMYGSGLFFINPPYMLDTRLETILPFLVKEFSADGNGTGSFTIKKT</sequence>
<dbReference type="Gene3D" id="3.40.50.150">
    <property type="entry name" value="Vaccinia Virus protein VP39"/>
    <property type="match status" value="1"/>
</dbReference>
<feature type="region of interest" description="Disordered" evidence="2">
    <location>
        <begin position="136"/>
        <end position="163"/>
    </location>
</feature>
<comment type="catalytic activity">
    <reaction evidence="1">
        <text>adenosine(2030) in 23S rRNA + S-adenosyl-L-methionine = N(6)-methyladenosine(2030) in 23S rRNA + S-adenosyl-L-homocysteine + H(+)</text>
        <dbReference type="Rhea" id="RHEA:43736"/>
        <dbReference type="Rhea" id="RHEA-COMP:10668"/>
        <dbReference type="Rhea" id="RHEA-COMP:10669"/>
        <dbReference type="ChEBI" id="CHEBI:15378"/>
        <dbReference type="ChEBI" id="CHEBI:57856"/>
        <dbReference type="ChEBI" id="CHEBI:59789"/>
        <dbReference type="ChEBI" id="CHEBI:74411"/>
        <dbReference type="ChEBI" id="CHEBI:74449"/>
        <dbReference type="EC" id="2.1.1.266"/>
    </reaction>
</comment>
<dbReference type="GO" id="GO:0003723">
    <property type="term" value="F:RNA binding"/>
    <property type="evidence" value="ECO:0007669"/>
    <property type="project" value="UniProtKB-UniRule"/>
</dbReference>
<dbReference type="HAMAP" id="MF_00934">
    <property type="entry name" value="23SrRNA_methyltr_J"/>
    <property type="match status" value="1"/>
</dbReference>
<feature type="binding site" evidence="1">
    <location>
        <position position="117"/>
    </location>
    <ligand>
        <name>S-adenosyl-L-methionine</name>
        <dbReference type="ChEBI" id="CHEBI:59789"/>
    </ligand>
</feature>
<comment type="function">
    <text evidence="1">Specifically methylates the adenine in position 2030 of 23S rRNA.</text>
</comment>
<protein>
    <recommendedName>
        <fullName evidence="1">Ribosomal RNA large subunit methyltransferase J</fullName>
        <ecNumber evidence="1">2.1.1.266</ecNumber>
    </recommendedName>
    <alternativeName>
        <fullName evidence="1">23S rRNA (adenine(2030)-N6)-methyltransferase</fullName>
    </alternativeName>
    <alternativeName>
        <fullName evidence="1">23S rRNA m6A2030 methyltransferase</fullName>
    </alternativeName>
</protein>
<accession>A0A975IC25</accession>